<evidence type="ECO:0000313" key="2">
    <source>
        <dbReference type="EnsemblMetazoa" id="GPPI003691-PA"/>
    </source>
</evidence>
<keyword evidence="3" id="KW-1185">Reference proteome</keyword>
<feature type="chain" id="PRO_5008404089" evidence="1">
    <location>
        <begin position="26"/>
        <end position="125"/>
    </location>
</feature>
<keyword evidence="1" id="KW-0732">Signal</keyword>
<reference evidence="3" key="1">
    <citation type="submission" date="2015-01" db="EMBL/GenBank/DDBJ databases">
        <authorList>
            <person name="Aksoy S."/>
            <person name="Warren W."/>
            <person name="Wilson R.K."/>
        </authorList>
    </citation>
    <scope>NUCLEOTIDE SEQUENCE [LARGE SCALE GENOMIC DNA]</scope>
    <source>
        <strain evidence="3">IAEA</strain>
    </source>
</reference>
<evidence type="ECO:0000256" key="1">
    <source>
        <dbReference type="SAM" id="SignalP"/>
    </source>
</evidence>
<proteinExistence type="predicted"/>
<evidence type="ECO:0000313" key="3">
    <source>
        <dbReference type="Proteomes" id="UP000092460"/>
    </source>
</evidence>
<reference evidence="2" key="2">
    <citation type="submission" date="2020-05" db="UniProtKB">
        <authorList>
            <consortium name="EnsemblMetazoa"/>
        </authorList>
    </citation>
    <scope>IDENTIFICATION</scope>
    <source>
        <strain evidence="2">IAEA</strain>
    </source>
</reference>
<dbReference type="AlphaFoldDB" id="A0A1B0APA4"/>
<dbReference type="PROSITE" id="PS51257">
    <property type="entry name" value="PROKAR_LIPOPROTEIN"/>
    <property type="match status" value="1"/>
</dbReference>
<feature type="signal peptide" evidence="1">
    <location>
        <begin position="1"/>
        <end position="25"/>
    </location>
</feature>
<protein>
    <submittedName>
        <fullName evidence="2">Uncharacterized protein</fullName>
    </submittedName>
</protein>
<dbReference type="VEuPathDB" id="VectorBase:GPPI003691"/>
<name>A0A1B0APA4_9MUSC</name>
<organism evidence="2 3">
    <name type="scientific">Glossina palpalis gambiensis</name>
    <dbReference type="NCBI Taxonomy" id="67801"/>
    <lineage>
        <taxon>Eukaryota</taxon>
        <taxon>Metazoa</taxon>
        <taxon>Ecdysozoa</taxon>
        <taxon>Arthropoda</taxon>
        <taxon>Hexapoda</taxon>
        <taxon>Insecta</taxon>
        <taxon>Pterygota</taxon>
        <taxon>Neoptera</taxon>
        <taxon>Endopterygota</taxon>
        <taxon>Diptera</taxon>
        <taxon>Brachycera</taxon>
        <taxon>Muscomorpha</taxon>
        <taxon>Hippoboscoidea</taxon>
        <taxon>Glossinidae</taxon>
        <taxon>Glossina</taxon>
    </lineage>
</organism>
<dbReference type="EMBL" id="JXJN01001290">
    <property type="status" value="NOT_ANNOTATED_CDS"/>
    <property type="molecule type" value="Genomic_DNA"/>
</dbReference>
<sequence length="125" mass="14162">MHVNMRMCLCVLCLTLNILFTSCYGLANAAVNPTCNLKNNCNINDQILSVGGESVERTSNDLENKIASIFEDKINYSLKLFADQTIIDYKALERNLSDLTANLTITHIRQDTDIEENEKIQKARY</sequence>
<accession>A0A1B0APA4</accession>
<dbReference type="Proteomes" id="UP000092460">
    <property type="component" value="Unassembled WGS sequence"/>
</dbReference>
<dbReference type="EnsemblMetazoa" id="GPPI003691-RA">
    <property type="protein sequence ID" value="GPPI003691-PA"/>
    <property type="gene ID" value="GPPI003691"/>
</dbReference>